<dbReference type="InterPro" id="IPR023213">
    <property type="entry name" value="CAT-like_dom_sf"/>
</dbReference>
<proteinExistence type="predicted"/>
<evidence type="ECO:0000313" key="2">
    <source>
        <dbReference type="Proteomes" id="UP000311382"/>
    </source>
</evidence>
<dbReference type="AlphaFoldDB" id="A0A5C5G339"/>
<dbReference type="Gene3D" id="3.30.559.10">
    <property type="entry name" value="Chloramphenicol acetyltransferase-like domain"/>
    <property type="match status" value="2"/>
</dbReference>
<reference evidence="1 2" key="1">
    <citation type="submission" date="2019-03" db="EMBL/GenBank/DDBJ databases">
        <title>Rhodosporidium diobovatum UCD-FST 08-225 genome sequencing, assembly, and annotation.</title>
        <authorList>
            <person name="Fakankun I.U."/>
            <person name="Fristensky B."/>
            <person name="Levin D.B."/>
        </authorList>
    </citation>
    <scope>NUCLEOTIDE SEQUENCE [LARGE SCALE GENOMIC DNA]</scope>
    <source>
        <strain evidence="1 2">UCD-FST 08-225</strain>
    </source>
</reference>
<keyword evidence="2" id="KW-1185">Reference proteome</keyword>
<evidence type="ECO:0000313" key="1">
    <source>
        <dbReference type="EMBL" id="TNY23527.1"/>
    </source>
</evidence>
<evidence type="ECO:0008006" key="3">
    <source>
        <dbReference type="Google" id="ProtNLM"/>
    </source>
</evidence>
<name>A0A5C5G339_9BASI</name>
<dbReference type="OrthoDB" id="21502at2759"/>
<accession>A0A5C5G339</accession>
<dbReference type="STRING" id="5288.A0A5C5G339"/>
<organism evidence="1 2">
    <name type="scientific">Rhodotorula diobovata</name>
    <dbReference type="NCBI Taxonomy" id="5288"/>
    <lineage>
        <taxon>Eukaryota</taxon>
        <taxon>Fungi</taxon>
        <taxon>Dikarya</taxon>
        <taxon>Basidiomycota</taxon>
        <taxon>Pucciniomycotina</taxon>
        <taxon>Microbotryomycetes</taxon>
        <taxon>Sporidiobolales</taxon>
        <taxon>Sporidiobolaceae</taxon>
        <taxon>Rhodotorula</taxon>
    </lineage>
</organism>
<dbReference type="Pfam" id="PF02458">
    <property type="entry name" value="Transferase"/>
    <property type="match status" value="1"/>
</dbReference>
<comment type="caution">
    <text evidence="1">The sequence shown here is derived from an EMBL/GenBank/DDBJ whole genome shotgun (WGS) entry which is preliminary data.</text>
</comment>
<gene>
    <name evidence="1" type="ORF">DMC30DRAFT_414044</name>
</gene>
<sequence length="538" mass="57910">MLVPLTATDATCELTQNILCHAYSLPPGWTPAQSVALVARLEEATRQVARKWPLMRGLASKKKGTWTIDVPDDEATRASHFRFTAKTLPLSYVDASGLSSPSPAFNGRASAPLERPKRSLFRPKGVPKSLAGHAKAKYPFLHVHATVLSDAIAVGVNVPHGIVDGTGMGIILKGLTAELHGEEWEVPPAFEGSNPWQAALDRLVDDEPASAAEPGTPASCETPSCASDVKLDLSEKGLSPLGMLSKDAQDRAALPSTGMWRSFSTWPALRLLSSVFVENVFRRNERGWALLNHATVNRLVQRVKAEIKEETDGAEFVSTGDILFAWALKAAHSAESTSKAGVSAGAVWRTTALLGSEVPLYPHNAIAPYFLISPLPLTSIASLPLSTLALHMRRNLLAAKTRPVLRDAWREIRKGAQLPHRDWPQLPGPSFLRRAVADGPGGTSDTKGRFVTYWGTSNQMGLGLAGLRLPAGDPGTGEDLPLLAFQLDWIEPISVDSLLFLTDNANGVQIGGGMRKARWAALRKALAELERESAVGEK</sequence>
<dbReference type="EMBL" id="SOZI01000010">
    <property type="protein sequence ID" value="TNY23527.1"/>
    <property type="molecule type" value="Genomic_DNA"/>
</dbReference>
<protein>
    <recommendedName>
        <fullName evidence="3">Transferase family-domain-containing protein</fullName>
    </recommendedName>
</protein>
<dbReference type="Proteomes" id="UP000311382">
    <property type="component" value="Unassembled WGS sequence"/>
</dbReference>